<dbReference type="InterPro" id="IPR011990">
    <property type="entry name" value="TPR-like_helical_dom_sf"/>
</dbReference>
<proteinExistence type="predicted"/>
<evidence type="ECO:0000256" key="1">
    <source>
        <dbReference type="ARBA" id="ARBA00022737"/>
    </source>
</evidence>
<evidence type="ECO:0000313" key="6">
    <source>
        <dbReference type="Proteomes" id="UP000281118"/>
    </source>
</evidence>
<sequence>MSQAVMRIVLAAALGVAVAGCASVPLSGQGACRVASNLPLTDNKTAYVQPDKALELWTRCVDSGPQTAILKGLALKIRSQVRGQLKQYSEAIQDLEASQRLVPPRESWDFMNLASLYRDAGQPEKALELLRKMQDQRLGLAGMAPYYHLGRTLSELKQWPEATEAFTEGLSYQPTYAWAYLYRALTYDAQGKRELARKDLERGKELLGTELKPDDRAQLLASLGQSPFDALLARYGYDSATFVAR</sequence>
<dbReference type="PANTHER" id="PTHR44858:SF1">
    <property type="entry name" value="UDP-N-ACETYLGLUCOSAMINE--PEPTIDE N-ACETYLGLUCOSAMINYLTRANSFERASE SPINDLY-RELATED"/>
    <property type="match status" value="1"/>
</dbReference>
<dbReference type="Proteomes" id="UP000281118">
    <property type="component" value="Unassembled WGS sequence"/>
</dbReference>
<dbReference type="Gene3D" id="1.25.40.10">
    <property type="entry name" value="Tetratricopeptide repeat domain"/>
    <property type="match status" value="2"/>
</dbReference>
<gene>
    <name evidence="5" type="ORF">EJP67_23605</name>
</gene>
<evidence type="ECO:0000256" key="4">
    <source>
        <dbReference type="SAM" id="SignalP"/>
    </source>
</evidence>
<name>A0A433MQA5_9BURK</name>
<dbReference type="InterPro" id="IPR019734">
    <property type="entry name" value="TPR_rpt"/>
</dbReference>
<accession>A0A433MQA5</accession>
<evidence type="ECO:0000256" key="2">
    <source>
        <dbReference type="ARBA" id="ARBA00022803"/>
    </source>
</evidence>
<comment type="caution">
    <text evidence="5">The sequence shown here is derived from an EMBL/GenBank/DDBJ whole genome shotgun (WGS) entry which is preliminary data.</text>
</comment>
<dbReference type="InterPro" id="IPR050498">
    <property type="entry name" value="Ycf3"/>
</dbReference>
<keyword evidence="2 3" id="KW-0802">TPR repeat</keyword>
<feature type="chain" id="PRO_5019146337" evidence="4">
    <location>
        <begin position="23"/>
        <end position="245"/>
    </location>
</feature>
<dbReference type="PROSITE" id="PS50005">
    <property type="entry name" value="TPR"/>
    <property type="match status" value="1"/>
</dbReference>
<feature type="repeat" description="TPR" evidence="3">
    <location>
        <begin position="143"/>
        <end position="176"/>
    </location>
</feature>
<dbReference type="EMBL" id="RXFT01000011">
    <property type="protein sequence ID" value="RUR70045.1"/>
    <property type="molecule type" value="Genomic_DNA"/>
</dbReference>
<evidence type="ECO:0000313" key="5">
    <source>
        <dbReference type="EMBL" id="RUR70045.1"/>
    </source>
</evidence>
<organism evidence="5 6">
    <name type="scientific">Variovorax guangxiensis</name>
    <dbReference type="NCBI Taxonomy" id="1775474"/>
    <lineage>
        <taxon>Bacteria</taxon>
        <taxon>Pseudomonadati</taxon>
        <taxon>Pseudomonadota</taxon>
        <taxon>Betaproteobacteria</taxon>
        <taxon>Burkholderiales</taxon>
        <taxon>Comamonadaceae</taxon>
        <taxon>Variovorax</taxon>
    </lineage>
</organism>
<dbReference type="SUPFAM" id="SSF48452">
    <property type="entry name" value="TPR-like"/>
    <property type="match status" value="1"/>
</dbReference>
<keyword evidence="1" id="KW-0677">Repeat</keyword>
<keyword evidence="4" id="KW-0732">Signal</keyword>
<dbReference type="PANTHER" id="PTHR44858">
    <property type="entry name" value="TETRATRICOPEPTIDE REPEAT PROTEIN 6"/>
    <property type="match status" value="1"/>
</dbReference>
<evidence type="ECO:0000256" key="3">
    <source>
        <dbReference type="PROSITE-ProRule" id="PRU00339"/>
    </source>
</evidence>
<dbReference type="PROSITE" id="PS51257">
    <property type="entry name" value="PROKAR_LIPOPROTEIN"/>
    <property type="match status" value="1"/>
</dbReference>
<protein>
    <submittedName>
        <fullName evidence="5">Tetratricopeptide repeat protein</fullName>
    </submittedName>
</protein>
<dbReference type="SMART" id="SM00028">
    <property type="entry name" value="TPR"/>
    <property type="match status" value="4"/>
</dbReference>
<dbReference type="OrthoDB" id="8099246at2"/>
<feature type="signal peptide" evidence="4">
    <location>
        <begin position="1"/>
        <end position="22"/>
    </location>
</feature>
<reference evidence="5 6" key="1">
    <citation type="submission" date="2018-12" db="EMBL/GenBank/DDBJ databases">
        <title>The genome sequences of Variovorax guangxiensis DSM 27352.</title>
        <authorList>
            <person name="Gao J."/>
            <person name="Sun J."/>
        </authorList>
    </citation>
    <scope>NUCLEOTIDE SEQUENCE [LARGE SCALE GENOMIC DNA]</scope>
    <source>
        <strain evidence="5 6">DSM 27352</strain>
    </source>
</reference>
<dbReference type="AlphaFoldDB" id="A0A433MQA5"/>